<dbReference type="OrthoDB" id="9869319at2759"/>
<evidence type="ECO:0000256" key="3">
    <source>
        <dbReference type="ARBA" id="ARBA00022525"/>
    </source>
</evidence>
<evidence type="ECO:0000256" key="1">
    <source>
        <dbReference type="ARBA" id="ARBA00004613"/>
    </source>
</evidence>
<evidence type="ECO:0000259" key="8">
    <source>
        <dbReference type="Pfam" id="PF13883"/>
    </source>
</evidence>
<feature type="compositionally biased region" description="Pro residues" evidence="6">
    <location>
        <begin position="113"/>
        <end position="122"/>
    </location>
</feature>
<evidence type="ECO:0000256" key="6">
    <source>
        <dbReference type="SAM" id="MobiDB-lite"/>
    </source>
</evidence>
<proteinExistence type="inferred from homology"/>
<reference evidence="9" key="5">
    <citation type="submission" date="2025-09" db="UniProtKB">
        <authorList>
            <consortium name="Ensembl"/>
        </authorList>
    </citation>
    <scope>IDENTIFICATION</scope>
</reference>
<dbReference type="PANTHER" id="PTHR13343">
    <property type="entry name" value="CREG1 PROTEIN"/>
    <property type="match status" value="1"/>
</dbReference>
<dbReference type="Gene3D" id="2.30.110.10">
    <property type="entry name" value="Electron Transport, Fmn-binding Protein, Chain A"/>
    <property type="match status" value="1"/>
</dbReference>
<feature type="compositionally biased region" description="Basic and acidic residues" evidence="6">
    <location>
        <begin position="97"/>
        <end position="107"/>
    </location>
</feature>
<dbReference type="AlphaFoldDB" id="A0A4W3KB08"/>
<name>A0A4W3KB08_CALMI</name>
<dbReference type="SUPFAM" id="SSF50475">
    <property type="entry name" value="FMN-binding split barrel"/>
    <property type="match status" value="1"/>
</dbReference>
<reference evidence="10" key="3">
    <citation type="journal article" date="2014" name="Nature">
        <title>Elephant shark genome provides unique insights into gnathostome evolution.</title>
        <authorList>
            <consortium name="International Elephant Shark Genome Sequencing Consortium"/>
            <person name="Venkatesh B."/>
            <person name="Lee A.P."/>
            <person name="Ravi V."/>
            <person name="Maurya A.K."/>
            <person name="Lian M.M."/>
            <person name="Swann J.B."/>
            <person name="Ohta Y."/>
            <person name="Flajnik M.F."/>
            <person name="Sutoh Y."/>
            <person name="Kasahara M."/>
            <person name="Hoon S."/>
            <person name="Gangu V."/>
            <person name="Roy S.W."/>
            <person name="Irimia M."/>
            <person name="Korzh V."/>
            <person name="Kondrychyn I."/>
            <person name="Lim Z.W."/>
            <person name="Tay B.H."/>
            <person name="Tohari S."/>
            <person name="Kong K.W."/>
            <person name="Ho S."/>
            <person name="Lorente-Galdos B."/>
            <person name="Quilez J."/>
            <person name="Marques-Bonet T."/>
            <person name="Raney B.J."/>
            <person name="Ingham P.W."/>
            <person name="Tay A."/>
            <person name="Hillier L.W."/>
            <person name="Minx P."/>
            <person name="Boehm T."/>
            <person name="Wilson R.K."/>
            <person name="Brenner S."/>
            <person name="Warren W.C."/>
        </authorList>
    </citation>
    <scope>NUCLEOTIDE SEQUENCE [LARGE SCALE GENOMIC DNA]</scope>
</reference>
<gene>
    <name evidence="9" type="primary">creg2</name>
</gene>
<feature type="signal peptide" evidence="7">
    <location>
        <begin position="1"/>
        <end position="21"/>
    </location>
</feature>
<dbReference type="FunFam" id="2.30.110.10:FF:000004">
    <property type="entry name" value="Cellular repressor of E1A-stimulated genes 1"/>
    <property type="match status" value="1"/>
</dbReference>
<organism evidence="9 10">
    <name type="scientific">Callorhinchus milii</name>
    <name type="common">Ghost shark</name>
    <dbReference type="NCBI Taxonomy" id="7868"/>
    <lineage>
        <taxon>Eukaryota</taxon>
        <taxon>Metazoa</taxon>
        <taxon>Chordata</taxon>
        <taxon>Craniata</taxon>
        <taxon>Vertebrata</taxon>
        <taxon>Chondrichthyes</taxon>
        <taxon>Holocephali</taxon>
        <taxon>Chimaeriformes</taxon>
        <taxon>Callorhinchidae</taxon>
        <taxon>Callorhinchus</taxon>
    </lineage>
</organism>
<comment type="subcellular location">
    <subcellularLocation>
        <location evidence="1">Secreted</location>
    </subcellularLocation>
</comment>
<dbReference type="Proteomes" id="UP000314986">
    <property type="component" value="Unassembled WGS sequence"/>
</dbReference>
<evidence type="ECO:0000256" key="4">
    <source>
        <dbReference type="ARBA" id="ARBA00022729"/>
    </source>
</evidence>
<evidence type="ECO:0000313" key="10">
    <source>
        <dbReference type="Proteomes" id="UP000314986"/>
    </source>
</evidence>
<reference evidence="10" key="2">
    <citation type="journal article" date="2007" name="PLoS Biol.">
        <title>Survey sequencing and comparative analysis of the elephant shark (Callorhinchus milii) genome.</title>
        <authorList>
            <person name="Venkatesh B."/>
            <person name="Kirkness E.F."/>
            <person name="Loh Y.H."/>
            <person name="Halpern A.L."/>
            <person name="Lee A.P."/>
            <person name="Johnson J."/>
            <person name="Dandona N."/>
            <person name="Viswanathan L.D."/>
            <person name="Tay A."/>
            <person name="Venter J.C."/>
            <person name="Strausberg R.L."/>
            <person name="Brenner S."/>
        </authorList>
    </citation>
    <scope>NUCLEOTIDE SEQUENCE [LARGE SCALE GENOMIC DNA]</scope>
</reference>
<dbReference type="CTD" id="200407"/>
<evidence type="ECO:0000256" key="5">
    <source>
        <dbReference type="ARBA" id="ARBA00023180"/>
    </source>
</evidence>
<dbReference type="Pfam" id="PF13883">
    <property type="entry name" value="CREG_beta-barrel"/>
    <property type="match status" value="1"/>
</dbReference>
<accession>A0A4W3KB08</accession>
<dbReference type="OMA" id="HASSWGC"/>
<reference evidence="10" key="1">
    <citation type="journal article" date="2006" name="Science">
        <title>Ancient noncoding elements conserved in the human genome.</title>
        <authorList>
            <person name="Venkatesh B."/>
            <person name="Kirkness E.F."/>
            <person name="Loh Y.H."/>
            <person name="Halpern A.L."/>
            <person name="Lee A.P."/>
            <person name="Johnson J."/>
            <person name="Dandona N."/>
            <person name="Viswanathan L.D."/>
            <person name="Tay A."/>
            <person name="Venter J.C."/>
            <person name="Strausberg R.L."/>
            <person name="Brenner S."/>
        </authorList>
    </citation>
    <scope>NUCLEOTIDE SEQUENCE [LARGE SCALE GENOMIC DNA]</scope>
</reference>
<protein>
    <submittedName>
        <fullName evidence="9">Cellular repressor of E1A-stimulated genes 2</fullName>
    </submittedName>
</protein>
<dbReference type="Ensembl" id="ENSCMIT00000042696.1">
    <property type="protein sequence ID" value="ENSCMIP00000042095.1"/>
    <property type="gene ID" value="ENSCMIG00000017497.1"/>
</dbReference>
<feature type="region of interest" description="Disordered" evidence="6">
    <location>
        <begin position="97"/>
        <end position="127"/>
    </location>
</feature>
<keyword evidence="5" id="KW-0325">Glycoprotein</keyword>
<dbReference type="GO" id="GO:0005615">
    <property type="term" value="C:extracellular space"/>
    <property type="evidence" value="ECO:0007669"/>
    <property type="project" value="TreeGrafter"/>
</dbReference>
<feature type="chain" id="PRO_5021186643" evidence="7">
    <location>
        <begin position="22"/>
        <end position="294"/>
    </location>
</feature>
<dbReference type="InterPro" id="IPR012349">
    <property type="entry name" value="Split_barrel_FMN-bd"/>
</dbReference>
<dbReference type="GeneTree" id="ENSGT00390000005914"/>
<evidence type="ECO:0000256" key="2">
    <source>
        <dbReference type="ARBA" id="ARBA00009230"/>
    </source>
</evidence>
<dbReference type="InParanoid" id="A0A4W3KB08"/>
<comment type="similarity">
    <text evidence="2">Belongs to the CREG family.</text>
</comment>
<dbReference type="GO" id="GO:0012505">
    <property type="term" value="C:endomembrane system"/>
    <property type="evidence" value="ECO:0007669"/>
    <property type="project" value="UniProtKB-ARBA"/>
</dbReference>
<dbReference type="KEGG" id="cmk:103172526"/>
<evidence type="ECO:0000256" key="7">
    <source>
        <dbReference type="SAM" id="SignalP"/>
    </source>
</evidence>
<keyword evidence="10" id="KW-1185">Reference proteome</keyword>
<dbReference type="GO" id="GO:0005737">
    <property type="term" value="C:cytoplasm"/>
    <property type="evidence" value="ECO:0007669"/>
    <property type="project" value="UniProtKB-ARBA"/>
</dbReference>
<feature type="domain" description="CREG-like beta-barrel" evidence="8">
    <location>
        <begin position="121"/>
        <end position="287"/>
    </location>
</feature>
<evidence type="ECO:0000313" key="9">
    <source>
        <dbReference type="Ensembl" id="ENSCMIP00000042095.1"/>
    </source>
</evidence>
<keyword evidence="3" id="KW-0964">Secreted</keyword>
<keyword evidence="4 7" id="KW-0732">Signal</keyword>
<dbReference type="GeneID" id="103172526"/>
<sequence>MSACGLISIALLVWTLRLSSGYVLVNSVSWAPANREETVSNEEEVEALPNRLFESGSSIWKASYPSVGYRREEVPGVAELPSPKEVLSFPSRMFSYRREGGRGKESEQSDPPQSSPPPPPPPPEERARTARHIITSSSKGFLATLSSLDQIKGLPFGNIFSISDGVPDNSTGIPFFYVTPKDNSVLDLMKNPNASLTLSEAEGDYCRENLIAPEDLKCARLTLTGKMVTVSPEEVEFAKQAMFSRHPVMKMWPPDHDCFFMKMDIQQIWLQNWFGGVSVIPLEEYFKKSPRKVE</sequence>
<dbReference type="InterPro" id="IPR055343">
    <property type="entry name" value="CREG_beta-barrel"/>
</dbReference>
<reference evidence="9" key="4">
    <citation type="submission" date="2025-08" db="UniProtKB">
        <authorList>
            <consortium name="Ensembl"/>
        </authorList>
    </citation>
    <scope>IDENTIFICATION</scope>
</reference>
<dbReference type="PANTHER" id="PTHR13343:SF15">
    <property type="entry name" value="PROTEIN CREG2"/>
    <property type="match status" value="1"/>
</dbReference>